<evidence type="ECO:0000256" key="2">
    <source>
        <dbReference type="ARBA" id="ARBA00023150"/>
    </source>
</evidence>
<reference evidence="4" key="2">
    <citation type="submission" date="2019-02" db="EMBL/GenBank/DDBJ databases">
        <authorList>
            <person name="Chen S.-C."/>
            <person name="Chien H.-H."/>
            <person name="Lai M.-C."/>
        </authorList>
    </citation>
    <scope>NUCLEOTIDE SEQUENCE</scope>
    <source>
        <strain evidence="4">N2F9704</strain>
    </source>
</reference>
<dbReference type="SUPFAM" id="SSF53850">
    <property type="entry name" value="Periplasmic binding protein-like II"/>
    <property type="match status" value="1"/>
</dbReference>
<dbReference type="Gene3D" id="2.40.340.10">
    <property type="entry name" value="MoeA, C-terminal, domain IV"/>
    <property type="match status" value="1"/>
</dbReference>
<reference evidence="4" key="1">
    <citation type="journal article" date="2001" name="Int. J. Syst. Evol. Microbiol.">
        <title>Methanofollis aquaemaris sp. nov., a methanogen isolated from an aquaculture fish pond.</title>
        <authorList>
            <person name="Lai M.C."/>
            <person name="Chen S.C."/>
        </authorList>
    </citation>
    <scope>NUCLEOTIDE SEQUENCE</scope>
    <source>
        <strain evidence="4">N2F9704</strain>
    </source>
</reference>
<dbReference type="Gene3D" id="3.90.105.10">
    <property type="entry name" value="Molybdopterin biosynthesis moea protein, domain 2"/>
    <property type="match status" value="1"/>
</dbReference>
<dbReference type="Gene3D" id="3.40.980.10">
    <property type="entry name" value="MoaB/Mog-like domain"/>
    <property type="match status" value="1"/>
</dbReference>
<organism evidence="4 5">
    <name type="scientific">Methanofollis aquaemaris</name>
    <dbReference type="NCBI Taxonomy" id="126734"/>
    <lineage>
        <taxon>Archaea</taxon>
        <taxon>Methanobacteriati</taxon>
        <taxon>Methanobacteriota</taxon>
        <taxon>Stenosarchaea group</taxon>
        <taxon>Methanomicrobia</taxon>
        <taxon>Methanomicrobiales</taxon>
        <taxon>Methanomicrobiaceae</taxon>
        <taxon>Methanofollis</taxon>
    </lineage>
</organism>
<keyword evidence="2" id="KW-0501">Molybdenum cofactor biosynthesis</keyword>
<dbReference type="InterPro" id="IPR036425">
    <property type="entry name" value="MoaB/Mog-like_dom_sf"/>
</dbReference>
<dbReference type="GO" id="GO:0061599">
    <property type="term" value="F:molybdopterin molybdotransferase activity"/>
    <property type="evidence" value="ECO:0007669"/>
    <property type="project" value="TreeGrafter"/>
</dbReference>
<dbReference type="Gene3D" id="2.170.190.11">
    <property type="entry name" value="Molybdopterin biosynthesis moea protein, domain 3"/>
    <property type="match status" value="1"/>
</dbReference>
<gene>
    <name evidence="4" type="ORF">RJ40_05480</name>
</gene>
<dbReference type="AlphaFoldDB" id="A0A8A3S4J5"/>
<evidence type="ECO:0000313" key="4">
    <source>
        <dbReference type="EMBL" id="QSZ66982.1"/>
    </source>
</evidence>
<feature type="domain" description="MoaB/Mog" evidence="3">
    <location>
        <begin position="169"/>
        <end position="306"/>
    </location>
</feature>
<dbReference type="InterPro" id="IPR038987">
    <property type="entry name" value="MoeA-like"/>
</dbReference>
<dbReference type="Pfam" id="PF03453">
    <property type="entry name" value="MoeA_N"/>
    <property type="match status" value="1"/>
</dbReference>
<dbReference type="GO" id="GO:0006777">
    <property type="term" value="P:Mo-molybdopterin cofactor biosynthetic process"/>
    <property type="evidence" value="ECO:0007669"/>
    <property type="project" value="UniProtKB-KW"/>
</dbReference>
<dbReference type="InterPro" id="IPR036688">
    <property type="entry name" value="MoeA_C_domain_IV_sf"/>
</dbReference>
<proteinExistence type="predicted"/>
<sequence>MVRRYLDLVSLDRALEIIRDECGGRPGTETVPLDEAAGRVTAAPIFARFSVPGVHISAMDGIAVRSADTRGARETRAVTLPDALRVNTGNLVPNQYDAVVMIEDVWLGEDGTYTIRKPAAPWQHVRPVGEDIGESEMILPSLHTVRPHELGALAAYGVTEVAVLALRAGIIPTGTELVPPGTRPGPGQAVESNSLMAAAHLRSLGVTPKRYGIVPDEPDLIRATIEQGIEENDLLIVSAGSSAGTRDFTASLIAELGEVLVHGVGIKPAKPVIIGKVRGKPVIGLPGYPLAAFTILREVITPLVAGYGFPVPDAETVEAALTTTLHSDIGTDEFVLLSVGRIGDRWVAVPQSRGAGVQMSAVRANAVMTIPSAKEGVEAGESVTARLMVPHRQAREVVLITGSHDPALDHLADLVRPQGVEVHSTHVGSMGGLLTLKKRQCHAAPMHLLGADGEYNLPYLRKYMPNEDLVCVCVAEREQGLIAREPVAFGDLPNLRYANRQKGSGTRILLDHLLKEQGTDPATIAGYDREFTTHLGVALAVRSGEAECGMGVYSAAKALGLAFTPVATERYELVLHADTLDDPRVDAILRAISSEEFKGVLTALGGYRVSETGVRRGLP</sequence>
<protein>
    <submittedName>
        <fullName evidence="4">Molybdopterin biosynthesis protein</fullName>
    </submittedName>
</protein>
<dbReference type="Pfam" id="PF12727">
    <property type="entry name" value="PBP_like"/>
    <property type="match status" value="1"/>
</dbReference>
<dbReference type="InterPro" id="IPR036135">
    <property type="entry name" value="MoeA_linker/N_sf"/>
</dbReference>
<dbReference type="NCBIfam" id="TIGR00177">
    <property type="entry name" value="molyb_syn"/>
    <property type="match status" value="1"/>
</dbReference>
<dbReference type="PANTHER" id="PTHR10192">
    <property type="entry name" value="MOLYBDOPTERIN BIOSYNTHESIS PROTEIN"/>
    <property type="match status" value="1"/>
</dbReference>
<dbReference type="CDD" id="cd00887">
    <property type="entry name" value="MoeA"/>
    <property type="match status" value="1"/>
</dbReference>
<dbReference type="Proteomes" id="UP001042704">
    <property type="component" value="Chromosome"/>
</dbReference>
<keyword evidence="5" id="KW-1185">Reference proteome</keyword>
<dbReference type="RefSeq" id="WP_265582352.1">
    <property type="nucleotide sequence ID" value="NZ_CP036172.1"/>
</dbReference>
<name>A0A8A3S4J5_9EURY</name>
<comment type="pathway">
    <text evidence="1">Cofactor biosynthesis; molybdopterin biosynthesis.</text>
</comment>
<dbReference type="Pfam" id="PF03454">
    <property type="entry name" value="MoeA_C"/>
    <property type="match status" value="1"/>
</dbReference>
<dbReference type="PANTHER" id="PTHR10192:SF16">
    <property type="entry name" value="MOLYBDOPTERIN MOLYBDENUMTRANSFERASE"/>
    <property type="match status" value="1"/>
</dbReference>
<dbReference type="InterPro" id="IPR005111">
    <property type="entry name" value="MoeA_C_domain_IV"/>
</dbReference>
<dbReference type="SMART" id="SM00852">
    <property type="entry name" value="MoCF_biosynth"/>
    <property type="match status" value="1"/>
</dbReference>
<dbReference type="InterPro" id="IPR005110">
    <property type="entry name" value="MoeA_linker/N"/>
</dbReference>
<dbReference type="EMBL" id="CP036172">
    <property type="protein sequence ID" value="QSZ66982.1"/>
    <property type="molecule type" value="Genomic_DNA"/>
</dbReference>
<dbReference type="SUPFAM" id="SSF53218">
    <property type="entry name" value="Molybdenum cofactor biosynthesis proteins"/>
    <property type="match status" value="1"/>
</dbReference>
<evidence type="ECO:0000259" key="3">
    <source>
        <dbReference type="SMART" id="SM00852"/>
    </source>
</evidence>
<dbReference type="NCBIfam" id="NF011068">
    <property type="entry name" value="PRK14498.1"/>
    <property type="match status" value="1"/>
</dbReference>
<dbReference type="UniPathway" id="UPA00344"/>
<dbReference type="InterPro" id="IPR024370">
    <property type="entry name" value="PBP_domain"/>
</dbReference>
<dbReference type="SUPFAM" id="SSF63867">
    <property type="entry name" value="MoeA C-terminal domain-like"/>
    <property type="match status" value="1"/>
</dbReference>
<accession>A0A8A3S4J5</accession>
<evidence type="ECO:0000313" key="5">
    <source>
        <dbReference type="Proteomes" id="UP001042704"/>
    </source>
</evidence>
<dbReference type="GeneID" id="76423790"/>
<dbReference type="GO" id="GO:0005829">
    <property type="term" value="C:cytosol"/>
    <property type="evidence" value="ECO:0007669"/>
    <property type="project" value="TreeGrafter"/>
</dbReference>
<dbReference type="SUPFAM" id="SSF63882">
    <property type="entry name" value="MoeA N-terminal region -like"/>
    <property type="match status" value="1"/>
</dbReference>
<dbReference type="Pfam" id="PF00994">
    <property type="entry name" value="MoCF_biosynth"/>
    <property type="match status" value="1"/>
</dbReference>
<dbReference type="InterPro" id="IPR001453">
    <property type="entry name" value="MoaB/Mog_dom"/>
</dbReference>
<evidence type="ECO:0000256" key="1">
    <source>
        <dbReference type="ARBA" id="ARBA00005046"/>
    </source>
</evidence>
<dbReference type="KEGG" id="maqe:RJ40_05480"/>